<dbReference type="PANTHER" id="PTHR11851">
    <property type="entry name" value="METALLOPROTEASE"/>
    <property type="match status" value="1"/>
</dbReference>
<dbReference type="Gene3D" id="3.30.830.10">
    <property type="entry name" value="Metalloenzyme, LuxS/M16 peptidase-like"/>
    <property type="match status" value="4"/>
</dbReference>
<dbReference type="InterPro" id="IPR050361">
    <property type="entry name" value="MPP/UQCRC_Complex"/>
</dbReference>
<reference evidence="6 7" key="1">
    <citation type="submission" date="2020-11" db="EMBL/GenBank/DDBJ databases">
        <title>Vibrio nitrifigilis sp. nov., a marine nitrogen-fixing bacterium isolated from the lagoon sediment of an islet inside an atoll.</title>
        <authorList>
            <person name="Wang L.-T."/>
            <person name="Shieh W.Y."/>
        </authorList>
    </citation>
    <scope>NUCLEOTIDE SEQUENCE [LARGE SCALE GENOMIC DNA]</scope>
    <source>
        <strain evidence="6 7">NFV-1</strain>
    </source>
</reference>
<evidence type="ECO:0000313" key="7">
    <source>
        <dbReference type="Proteomes" id="UP000597206"/>
    </source>
</evidence>
<comment type="cofactor">
    <cofactor evidence="1">
        <name>Zn(2+)</name>
        <dbReference type="ChEBI" id="CHEBI:29105"/>
    </cofactor>
</comment>
<organism evidence="6 7">
    <name type="scientific">Vibrio nitrifigilis</name>
    <dbReference type="NCBI Taxonomy" id="2789781"/>
    <lineage>
        <taxon>Bacteria</taxon>
        <taxon>Pseudomonadati</taxon>
        <taxon>Pseudomonadota</taxon>
        <taxon>Gammaproteobacteria</taxon>
        <taxon>Vibrionales</taxon>
        <taxon>Vibrionaceae</taxon>
        <taxon>Vibrio</taxon>
    </lineage>
</organism>
<evidence type="ECO:0000313" key="6">
    <source>
        <dbReference type="EMBL" id="MBF9000058.1"/>
    </source>
</evidence>
<dbReference type="PANTHER" id="PTHR11851:SF49">
    <property type="entry name" value="MITOCHONDRIAL-PROCESSING PEPTIDASE SUBUNIT ALPHA"/>
    <property type="match status" value="1"/>
</dbReference>
<comment type="caution">
    <text evidence="6">The sequence shown here is derived from an EMBL/GenBank/DDBJ whole genome shotgun (WGS) entry which is preliminary data.</text>
</comment>
<protein>
    <submittedName>
        <fullName evidence="6">Insulinase family protein</fullName>
    </submittedName>
</protein>
<dbReference type="InterPro" id="IPR011249">
    <property type="entry name" value="Metalloenz_LuxS/M16"/>
</dbReference>
<dbReference type="SUPFAM" id="SSF63411">
    <property type="entry name" value="LuxS/MPP-like metallohydrolase"/>
    <property type="match status" value="3"/>
</dbReference>
<evidence type="ECO:0000256" key="2">
    <source>
        <dbReference type="ARBA" id="ARBA00007261"/>
    </source>
</evidence>
<feature type="domain" description="Peptidase M16 C-terminal" evidence="5">
    <location>
        <begin position="678"/>
        <end position="848"/>
    </location>
</feature>
<dbReference type="Pfam" id="PF00675">
    <property type="entry name" value="Peptidase_M16"/>
    <property type="match status" value="1"/>
</dbReference>
<dbReference type="EMBL" id="JADPMR010000001">
    <property type="protein sequence ID" value="MBF9000058.1"/>
    <property type="molecule type" value="Genomic_DNA"/>
</dbReference>
<accession>A0ABS0GCC8</accession>
<dbReference type="Proteomes" id="UP000597206">
    <property type="component" value="Unassembled WGS sequence"/>
</dbReference>
<gene>
    <name evidence="6" type="ORF">I1A42_05710</name>
</gene>
<dbReference type="InterPro" id="IPR011765">
    <property type="entry name" value="Pept_M16_N"/>
</dbReference>
<name>A0ABS0GCC8_9VIBR</name>
<dbReference type="InterPro" id="IPR001431">
    <property type="entry name" value="Pept_M16_Zn_BS"/>
</dbReference>
<dbReference type="RefSeq" id="WP_196122887.1">
    <property type="nucleotide sequence ID" value="NZ_JADPMR010000001.1"/>
</dbReference>
<keyword evidence="7" id="KW-1185">Reference proteome</keyword>
<dbReference type="Pfam" id="PF05193">
    <property type="entry name" value="Peptidase_M16_C"/>
    <property type="match status" value="2"/>
</dbReference>
<dbReference type="InterPro" id="IPR007863">
    <property type="entry name" value="Peptidase_M16_C"/>
</dbReference>
<sequence>MQRQFALFWIITLGLLYSISAQSTPLKQDAHWVHGQLDNGMKYHFYRTTKQPKVSLRLLMHVGARNETVAQWGTAHFIEHMSFNGSKHFSPNEIYQFISNIGGQFGNDLNAYTNYDRTVYQLDLPNKKSLQQALYWMRDIGDGLTLNQTEINKEKGVILGERRTQEANSTIINHWYHTLATNERDTHPILGYNANISSMNHQRLSAFYSTWYQPQKAELIVVGDITPKDLAQRVQSTFSSWQSHPTPNIPPTPQLTLNDAILQSQREDDEGLYLQYSYLDKGITSVEIRNEYFMQMLLNNLISDRFDTLAGQSEELNRKLSQDTVSFMTRTIKLLEINTDSSERGIQLRTDFLQNIASLRDKGVTQVELADELAFWQKDIENYKSEKKKDTNVDIAENAVDTLMYADTFTDPDQFLTLKKQFISQLTLAKVNQALYQRLAITPQILDLVAPTVDLKTEQTRLINYHQILNQHGTESHFSQQKFMPKTPETAGQIVESHTINADSSLPIQHWILSNGLNVYYYQSHNPDDQSIHLKLIGLGGNASLTSEQKKYAPTYPAIFANAHPKGASRKAFYDYLDKNDVTFSFHVLETSQSLNITATRKHLRPSFVALREMMSNLQFSSAEIQAQMDSMLIWQRSFLQNPGIQLIVNSRKLITDSTKSFLIFPMQENVAPNKNLVKTVFNQLYGTNKANNLVIVANQPSASLKPLLEKYLANIPLNHSPQGDYKMHIKPNAPHINIWHIAHQKSTQSLHVNIAPQLSWTIKDQIIDSMLHDIIVDRMNNHIREELGLDYSPYLDEAHYPGAPYLVSMYSATIEAENTQAIKTAMQDVIVSLNNITDEELETARAQTRNESIIKKNDENSVYCGYIADTLVNRQSIERLKDINSIIDSISKDDLIQLASLRYKKQSNQYQFYSSH</sequence>
<feature type="domain" description="Peptidase M16 N-terminal" evidence="4">
    <location>
        <begin position="49"/>
        <end position="172"/>
    </location>
</feature>
<feature type="domain" description="Peptidase M16 C-terminal" evidence="5">
    <location>
        <begin position="199"/>
        <end position="370"/>
    </location>
</feature>
<evidence type="ECO:0000256" key="3">
    <source>
        <dbReference type="RuleBase" id="RU004447"/>
    </source>
</evidence>
<comment type="similarity">
    <text evidence="2 3">Belongs to the peptidase M16 family.</text>
</comment>
<proteinExistence type="inferred from homology"/>
<evidence type="ECO:0000259" key="4">
    <source>
        <dbReference type="Pfam" id="PF00675"/>
    </source>
</evidence>
<dbReference type="PROSITE" id="PS00143">
    <property type="entry name" value="INSULINASE"/>
    <property type="match status" value="1"/>
</dbReference>
<evidence type="ECO:0000256" key="1">
    <source>
        <dbReference type="ARBA" id="ARBA00001947"/>
    </source>
</evidence>
<evidence type="ECO:0000259" key="5">
    <source>
        <dbReference type="Pfam" id="PF05193"/>
    </source>
</evidence>